<evidence type="ECO:0000256" key="2">
    <source>
        <dbReference type="SAM" id="SignalP"/>
    </source>
</evidence>
<comment type="caution">
    <text evidence="3">The sequence shown here is derived from an EMBL/GenBank/DDBJ whole genome shotgun (WGS) entry which is preliminary data.</text>
</comment>
<evidence type="ECO:0000313" key="3">
    <source>
        <dbReference type="EMBL" id="MFC4361475.1"/>
    </source>
</evidence>
<feature type="region of interest" description="Disordered" evidence="1">
    <location>
        <begin position="94"/>
        <end position="114"/>
    </location>
</feature>
<sequence length="114" mass="12154">MKTIKLLAIGASLFTSVTAMAADNYLCTNAGSERSVKVIYQAPGVAVPCEVQYTKDGISQTLWTAENLTGYCEEKAQAFADKLSGWGWQCNQQGDGMMDASDEDMTPAEGADGN</sequence>
<protein>
    <submittedName>
        <fullName evidence="3">Uncharacterized protein</fullName>
    </submittedName>
</protein>
<evidence type="ECO:0000313" key="4">
    <source>
        <dbReference type="Proteomes" id="UP001595840"/>
    </source>
</evidence>
<name>A0ABV8V0N9_9GAMM</name>
<dbReference type="EMBL" id="JBHSCX010000003">
    <property type="protein sequence ID" value="MFC4361475.1"/>
    <property type="molecule type" value="Genomic_DNA"/>
</dbReference>
<keyword evidence="2" id="KW-0732">Signal</keyword>
<dbReference type="RefSeq" id="WP_290259622.1">
    <property type="nucleotide sequence ID" value="NZ_JAUFQG010000004.1"/>
</dbReference>
<accession>A0ABV8V0N9</accession>
<feature type="chain" id="PRO_5046124107" evidence="2">
    <location>
        <begin position="22"/>
        <end position="114"/>
    </location>
</feature>
<feature type="signal peptide" evidence="2">
    <location>
        <begin position="1"/>
        <end position="21"/>
    </location>
</feature>
<keyword evidence="4" id="KW-1185">Reference proteome</keyword>
<organism evidence="3 4">
    <name type="scientific">Simiduia curdlanivorans</name>
    <dbReference type="NCBI Taxonomy" id="1492769"/>
    <lineage>
        <taxon>Bacteria</taxon>
        <taxon>Pseudomonadati</taxon>
        <taxon>Pseudomonadota</taxon>
        <taxon>Gammaproteobacteria</taxon>
        <taxon>Cellvibrionales</taxon>
        <taxon>Cellvibrionaceae</taxon>
        <taxon>Simiduia</taxon>
    </lineage>
</organism>
<gene>
    <name evidence="3" type="ORF">ACFOX3_04125</name>
</gene>
<reference evidence="4" key="1">
    <citation type="journal article" date="2019" name="Int. J. Syst. Evol. Microbiol.">
        <title>The Global Catalogue of Microorganisms (GCM) 10K type strain sequencing project: providing services to taxonomists for standard genome sequencing and annotation.</title>
        <authorList>
            <consortium name="The Broad Institute Genomics Platform"/>
            <consortium name="The Broad Institute Genome Sequencing Center for Infectious Disease"/>
            <person name="Wu L."/>
            <person name="Ma J."/>
        </authorList>
    </citation>
    <scope>NUCLEOTIDE SEQUENCE [LARGE SCALE GENOMIC DNA]</scope>
    <source>
        <strain evidence="4">CECT 8570</strain>
    </source>
</reference>
<dbReference type="Proteomes" id="UP001595840">
    <property type="component" value="Unassembled WGS sequence"/>
</dbReference>
<evidence type="ECO:0000256" key="1">
    <source>
        <dbReference type="SAM" id="MobiDB-lite"/>
    </source>
</evidence>
<proteinExistence type="predicted"/>